<dbReference type="InterPro" id="IPR021833">
    <property type="entry name" value="DUF3425"/>
</dbReference>
<evidence type="ECO:0000313" key="4">
    <source>
        <dbReference type="Proteomes" id="UP000757232"/>
    </source>
</evidence>
<dbReference type="SMART" id="SM00338">
    <property type="entry name" value="BRLZ"/>
    <property type="match status" value="1"/>
</dbReference>
<feature type="compositionally biased region" description="Basic and acidic residues" evidence="1">
    <location>
        <begin position="32"/>
        <end position="60"/>
    </location>
</feature>
<accession>A0A9Q5HR45</accession>
<gene>
    <name evidence="3" type="ORF">A7U60_g8448</name>
</gene>
<keyword evidence="4" id="KW-1185">Reference proteome</keyword>
<feature type="domain" description="BZIP" evidence="2">
    <location>
        <begin position="76"/>
        <end position="90"/>
    </location>
</feature>
<dbReference type="AlphaFoldDB" id="A0A9Q5HR45"/>
<comment type="caution">
    <text evidence="3">The sequence shown here is derived from an EMBL/GenBank/DDBJ whole genome shotgun (WGS) entry which is preliminary data.</text>
</comment>
<dbReference type="PROSITE" id="PS00036">
    <property type="entry name" value="BZIP_BASIC"/>
    <property type="match status" value="1"/>
</dbReference>
<organism evidence="3 4">
    <name type="scientific">Sanghuangporus baumii</name>
    <name type="common">Phellinus baumii</name>
    <dbReference type="NCBI Taxonomy" id="108892"/>
    <lineage>
        <taxon>Eukaryota</taxon>
        <taxon>Fungi</taxon>
        <taxon>Dikarya</taxon>
        <taxon>Basidiomycota</taxon>
        <taxon>Agaricomycotina</taxon>
        <taxon>Agaricomycetes</taxon>
        <taxon>Hymenochaetales</taxon>
        <taxon>Hymenochaetaceae</taxon>
        <taxon>Sanghuangporus</taxon>
    </lineage>
</organism>
<dbReference type="OrthoDB" id="2245989at2759"/>
<dbReference type="InterPro" id="IPR046347">
    <property type="entry name" value="bZIP_sf"/>
</dbReference>
<evidence type="ECO:0000313" key="3">
    <source>
        <dbReference type="EMBL" id="OCB84462.1"/>
    </source>
</evidence>
<dbReference type="GO" id="GO:0003700">
    <property type="term" value="F:DNA-binding transcription factor activity"/>
    <property type="evidence" value="ECO:0007669"/>
    <property type="project" value="InterPro"/>
</dbReference>
<name>A0A9Q5HR45_SANBA</name>
<feature type="region of interest" description="Disordered" evidence="1">
    <location>
        <begin position="32"/>
        <end position="80"/>
    </location>
</feature>
<dbReference type="CDD" id="cd14688">
    <property type="entry name" value="bZIP_YAP"/>
    <property type="match status" value="1"/>
</dbReference>
<feature type="compositionally biased region" description="Basic and acidic residues" evidence="1">
    <location>
        <begin position="68"/>
        <end position="80"/>
    </location>
</feature>
<feature type="region of interest" description="Disordered" evidence="1">
    <location>
        <begin position="291"/>
        <end position="326"/>
    </location>
</feature>
<feature type="compositionally biased region" description="Basic and acidic residues" evidence="1">
    <location>
        <begin position="227"/>
        <end position="243"/>
    </location>
</feature>
<dbReference type="PANTHER" id="PTHR38116">
    <property type="entry name" value="CHROMOSOME 7, WHOLE GENOME SHOTGUN SEQUENCE"/>
    <property type="match status" value="1"/>
</dbReference>
<evidence type="ECO:0000259" key="2">
    <source>
        <dbReference type="PROSITE" id="PS00036"/>
    </source>
</evidence>
<dbReference type="Pfam" id="PF11905">
    <property type="entry name" value="DUF3425"/>
    <property type="match status" value="1"/>
</dbReference>
<dbReference type="EMBL" id="LNZH02000215">
    <property type="protein sequence ID" value="OCB84462.1"/>
    <property type="molecule type" value="Genomic_DNA"/>
</dbReference>
<evidence type="ECO:0000256" key="1">
    <source>
        <dbReference type="SAM" id="MobiDB-lite"/>
    </source>
</evidence>
<sequence>MCKTTFVQFKSSCCIVRFLSFNVCHPLIMSSNKDRDSRSLSHDFDDSDRDDDHGKDDSVGRGKPGRKKNPDSAAARRDQNRIAQREFRLRKQQRIRDLEARVEILSGSKEEVFAELREVVKGMLPHHFMASLCLLTALFPADLMQENQNLRNIIRGLGGYIGEGLGGILPSLGFERPQEFVDFLNRAETDTAYEGFQRRKKAIQTAAASGSSATAGGINSNVAKKRSISEDMSSRKRVKDDHFGLNGTGASGKDADGSRYPSISVPISPATAGASFYSTVGRSSNDRDLFSELLHGQGGSGSGTASSMYMTGPVPESSGFTATPPNVSSVPQYPSAFHPPLNVTSSLGPQPFLSNMSSNVPAQTPSSTASEPPEQDEGIDDPKLHEASKLIQYHLDNYKRNNAYCLPQSLRPTLVQRTVPHESVIDTIPHPELRDRLILLRGRFDLVDALHDYTKSLTLHGDDVLAHSNWELGENWLRRYGFLVDQPVLNICNRWRRERGEPELSLADIQHASQEVTPST</sequence>
<dbReference type="PANTHER" id="PTHR38116:SF9">
    <property type="entry name" value="BZIP DOMAIN-CONTAINING PROTEIN"/>
    <property type="match status" value="1"/>
</dbReference>
<dbReference type="SUPFAM" id="SSF57959">
    <property type="entry name" value="Leucine zipper domain"/>
    <property type="match status" value="1"/>
</dbReference>
<protein>
    <recommendedName>
        <fullName evidence="2">BZIP domain-containing protein</fullName>
    </recommendedName>
</protein>
<feature type="region of interest" description="Disordered" evidence="1">
    <location>
        <begin position="341"/>
        <end position="381"/>
    </location>
</feature>
<proteinExistence type="predicted"/>
<dbReference type="InterPro" id="IPR004827">
    <property type="entry name" value="bZIP"/>
</dbReference>
<dbReference type="Proteomes" id="UP000757232">
    <property type="component" value="Unassembled WGS sequence"/>
</dbReference>
<dbReference type="Gene3D" id="1.20.5.170">
    <property type="match status" value="1"/>
</dbReference>
<dbReference type="Pfam" id="PF00170">
    <property type="entry name" value="bZIP_1"/>
    <property type="match status" value="1"/>
</dbReference>
<feature type="compositionally biased region" description="Polar residues" evidence="1">
    <location>
        <begin position="342"/>
        <end position="370"/>
    </location>
</feature>
<feature type="region of interest" description="Disordered" evidence="1">
    <location>
        <begin position="224"/>
        <end position="257"/>
    </location>
</feature>
<reference evidence="3" key="1">
    <citation type="submission" date="2016-06" db="EMBL/GenBank/DDBJ databases">
        <title>Draft Genome sequence of the fungus Inonotus baumii.</title>
        <authorList>
            <person name="Zhu H."/>
            <person name="Lin W."/>
        </authorList>
    </citation>
    <scope>NUCLEOTIDE SEQUENCE</scope>
    <source>
        <strain evidence="3">821</strain>
    </source>
</reference>